<feature type="transmembrane region" description="Helical" evidence="1">
    <location>
        <begin position="42"/>
        <end position="59"/>
    </location>
</feature>
<dbReference type="Pfam" id="PF07885">
    <property type="entry name" value="Ion_trans_2"/>
    <property type="match status" value="1"/>
</dbReference>
<evidence type="ECO:0000256" key="1">
    <source>
        <dbReference type="SAM" id="Phobius"/>
    </source>
</evidence>
<keyword evidence="1" id="KW-0472">Membrane</keyword>
<evidence type="ECO:0000313" key="3">
    <source>
        <dbReference type="EMBL" id="SMD44945.1"/>
    </source>
</evidence>
<gene>
    <name evidence="3" type="ORF">SAMN00777080_3583</name>
</gene>
<feature type="transmembrane region" description="Helical" evidence="1">
    <location>
        <begin position="12"/>
        <end position="36"/>
    </location>
</feature>
<dbReference type="RefSeq" id="WP_084121715.1">
    <property type="nucleotide sequence ID" value="NZ_LT838813.1"/>
</dbReference>
<proteinExistence type="predicted"/>
<dbReference type="AlphaFoldDB" id="A0A1W2H7Q5"/>
<keyword evidence="4" id="KW-1185">Reference proteome</keyword>
<evidence type="ECO:0000259" key="2">
    <source>
        <dbReference type="Pfam" id="PF07885"/>
    </source>
</evidence>
<feature type="transmembrane region" description="Helical" evidence="1">
    <location>
        <begin position="128"/>
        <end position="149"/>
    </location>
</feature>
<dbReference type="SUPFAM" id="SSF81324">
    <property type="entry name" value="Voltage-gated potassium channels"/>
    <property type="match status" value="1"/>
</dbReference>
<sequence>MFQYFKKAKNYWISDASFGSLLIMLLFTVFVLPAMIESKGDTTIFLNIMFFLLFFVGIFSATEKGFLIASISMVTMHLLLRLIRFTDNPYEFYLLERIVIILNLLLLIFINMRLLFRDEEVNKYRVAGAINVYLLVALAGAFGFEYIHLSTGQSIGGDVILTGKDEDFGNYMYFSLVSTSTVGFGELYPVGMTARMLSVFLSVTGVLFPAIVIAKLVSLGSQKK</sequence>
<dbReference type="EMBL" id="LT838813">
    <property type="protein sequence ID" value="SMD44945.1"/>
    <property type="molecule type" value="Genomic_DNA"/>
</dbReference>
<feature type="transmembrane region" description="Helical" evidence="1">
    <location>
        <begin position="98"/>
        <end position="116"/>
    </location>
</feature>
<keyword evidence="1" id="KW-1133">Transmembrane helix</keyword>
<evidence type="ECO:0000313" key="4">
    <source>
        <dbReference type="Proteomes" id="UP000192333"/>
    </source>
</evidence>
<accession>A0A1W2H7Q5</accession>
<dbReference type="STRING" id="758820.SAMN00777080_3583"/>
<feature type="transmembrane region" description="Helical" evidence="1">
    <location>
        <begin position="196"/>
        <end position="217"/>
    </location>
</feature>
<dbReference type="InterPro" id="IPR013099">
    <property type="entry name" value="K_chnl_dom"/>
</dbReference>
<dbReference type="Proteomes" id="UP000192333">
    <property type="component" value="Chromosome I"/>
</dbReference>
<dbReference type="OrthoDB" id="9799090at2"/>
<name>A0A1W2H7Q5_9BACT</name>
<reference evidence="4" key="1">
    <citation type="submission" date="2017-04" db="EMBL/GenBank/DDBJ databases">
        <authorList>
            <person name="Varghese N."/>
            <person name="Submissions S."/>
        </authorList>
    </citation>
    <scope>NUCLEOTIDE SEQUENCE [LARGE SCALE GENOMIC DNA]</scope>
    <source>
        <strain evidence="4">DSM 16537</strain>
    </source>
</reference>
<dbReference type="Gene3D" id="1.10.287.70">
    <property type="match status" value="1"/>
</dbReference>
<feature type="transmembrane region" description="Helical" evidence="1">
    <location>
        <begin position="66"/>
        <end position="86"/>
    </location>
</feature>
<organism evidence="3 4">
    <name type="scientific">Aquiflexum balticum DSM 16537</name>
    <dbReference type="NCBI Taxonomy" id="758820"/>
    <lineage>
        <taxon>Bacteria</taxon>
        <taxon>Pseudomonadati</taxon>
        <taxon>Bacteroidota</taxon>
        <taxon>Cytophagia</taxon>
        <taxon>Cytophagales</taxon>
        <taxon>Cyclobacteriaceae</taxon>
        <taxon>Aquiflexum</taxon>
    </lineage>
</organism>
<feature type="domain" description="Potassium channel" evidence="2">
    <location>
        <begin position="164"/>
        <end position="219"/>
    </location>
</feature>
<keyword evidence="1" id="KW-0812">Transmembrane</keyword>
<protein>
    <submittedName>
        <fullName evidence="3">Ion channel</fullName>
    </submittedName>
</protein>